<dbReference type="PANTHER" id="PTHR12788:SF10">
    <property type="entry name" value="PROTEIN-TYROSINE SULFOTRANSFERASE"/>
    <property type="match status" value="1"/>
</dbReference>
<organism evidence="2 3">
    <name type="scientific">Candidatus Andeanibacterium colombiense</name>
    <dbReference type="NCBI Taxonomy" id="3121345"/>
    <lineage>
        <taxon>Bacteria</taxon>
        <taxon>Pseudomonadati</taxon>
        <taxon>Pseudomonadota</taxon>
        <taxon>Alphaproteobacteria</taxon>
        <taxon>Sphingomonadales</taxon>
        <taxon>Sphingomonadaceae</taxon>
        <taxon>Candidatus Andeanibacterium</taxon>
    </lineage>
</organism>
<dbReference type="AlphaFoldDB" id="A0AAJ5X8S7"/>
<dbReference type="InterPro" id="IPR019734">
    <property type="entry name" value="TPR_rpt"/>
</dbReference>
<dbReference type="Gene3D" id="3.40.50.300">
    <property type="entry name" value="P-loop containing nucleotide triphosphate hydrolases"/>
    <property type="match status" value="1"/>
</dbReference>
<dbReference type="KEGG" id="acob:P0Y56_06115"/>
<sequence length="523" mass="58821">MIDRARLSHAAELIRRGRLGPAGQIVAEAVAAAPGDPDVWALAAEFELMRGDLARAVEASRKALALEPRSVLRRVQSARMLAFANRLADAKQACEAALAAGAGAPDHLTLLGSILVCCEDYERALELYRKALAHDPAFHEAKRGLVTVYRFVGRFAEAEELCDELLAVTPDDVEMVHLRSSLRTQTAERNHVEELQARLAREVPDWRVRVQLCYSLAKEFEDLGRYQESFATLEQGASLRHRNTVYDVTRDAEIFGAIKQAFSAARIDRLQGEGHSSEEPIFIVGMPRSGTTLVERIVSSHSAVFAAGELQDFATELVASATRRHGDLSQRRLDLPELALSIDFAELGENYLQATRRVTGHTPRFIDKLPLNFLYVGYIRLAFPNARIVHVRRDPMDSCYAMYKYLFKHAYPFSYDLESLGRYFAAYRNLMDFWHRIFPGEIIEIEYENLIADQEGQTRRLIGALGLDWEDACLAFHRNAAASTTGSAAQVREPIYTSSVAKWRRYEHELEPLRRVLADTGVI</sequence>
<dbReference type="SUPFAM" id="SSF48452">
    <property type="entry name" value="TPR-like"/>
    <property type="match status" value="1"/>
</dbReference>
<dbReference type="SUPFAM" id="SSF52540">
    <property type="entry name" value="P-loop containing nucleoside triphosphate hydrolases"/>
    <property type="match status" value="1"/>
</dbReference>
<evidence type="ECO:0000256" key="1">
    <source>
        <dbReference type="ARBA" id="ARBA00022679"/>
    </source>
</evidence>
<dbReference type="Pfam" id="PF14559">
    <property type="entry name" value="TPR_19"/>
    <property type="match status" value="1"/>
</dbReference>
<dbReference type="GO" id="GO:0008476">
    <property type="term" value="F:protein-tyrosine sulfotransferase activity"/>
    <property type="evidence" value="ECO:0007669"/>
    <property type="project" value="InterPro"/>
</dbReference>
<protein>
    <submittedName>
        <fullName evidence="2">Sulfotransferase</fullName>
    </submittedName>
</protein>
<dbReference type="InterPro" id="IPR011990">
    <property type="entry name" value="TPR-like_helical_dom_sf"/>
</dbReference>
<dbReference type="Gene3D" id="1.25.40.10">
    <property type="entry name" value="Tetratricopeptide repeat domain"/>
    <property type="match status" value="1"/>
</dbReference>
<dbReference type="SMART" id="SM00028">
    <property type="entry name" value="TPR"/>
    <property type="match status" value="4"/>
</dbReference>
<keyword evidence="1" id="KW-0808">Transferase</keyword>
<dbReference type="InterPro" id="IPR027417">
    <property type="entry name" value="P-loop_NTPase"/>
</dbReference>
<dbReference type="Proteomes" id="UP001218362">
    <property type="component" value="Chromosome"/>
</dbReference>
<dbReference type="InterPro" id="IPR026634">
    <property type="entry name" value="TPST-like"/>
</dbReference>
<name>A0AAJ5X8S7_9SPHN</name>
<gene>
    <name evidence="2" type="ORF">P0Y56_06115</name>
</gene>
<dbReference type="Pfam" id="PF13181">
    <property type="entry name" value="TPR_8"/>
    <property type="match status" value="1"/>
</dbReference>
<accession>A0AAJ5X8S7</accession>
<reference evidence="2" key="1">
    <citation type="submission" date="2023-03" db="EMBL/GenBank/DDBJ databases">
        <title>Andean soil-derived lignocellulolytic bacterial consortium as a source of novel taxa and putative plastic-active enzymes.</title>
        <authorList>
            <person name="Diaz-Garcia L."/>
            <person name="Chuvochina M."/>
            <person name="Feuerriegel G."/>
            <person name="Bunk B."/>
            <person name="Sproer C."/>
            <person name="Streit W.R."/>
            <person name="Rodriguez L.M."/>
            <person name="Overmann J."/>
            <person name="Jimenez D.J."/>
        </authorList>
    </citation>
    <scope>NUCLEOTIDE SEQUENCE</scope>
    <source>
        <strain evidence="2">MAG 26</strain>
    </source>
</reference>
<dbReference type="PANTHER" id="PTHR12788">
    <property type="entry name" value="PROTEIN-TYROSINE SULFOTRANSFERASE 2"/>
    <property type="match status" value="1"/>
</dbReference>
<dbReference type="EMBL" id="CP119316">
    <property type="protein sequence ID" value="WEK47866.1"/>
    <property type="molecule type" value="Genomic_DNA"/>
</dbReference>
<dbReference type="Pfam" id="PF13469">
    <property type="entry name" value="Sulfotransfer_3"/>
    <property type="match status" value="1"/>
</dbReference>
<evidence type="ECO:0000313" key="3">
    <source>
        <dbReference type="Proteomes" id="UP001218362"/>
    </source>
</evidence>
<evidence type="ECO:0000313" key="2">
    <source>
        <dbReference type="EMBL" id="WEK47866.1"/>
    </source>
</evidence>
<proteinExistence type="predicted"/>